<evidence type="ECO:0000256" key="1">
    <source>
        <dbReference type="ARBA" id="ARBA00022485"/>
    </source>
</evidence>
<dbReference type="InterPro" id="IPR009051">
    <property type="entry name" value="Helical_ferredxn"/>
</dbReference>
<evidence type="ECO:0000256" key="2">
    <source>
        <dbReference type="ARBA" id="ARBA00022723"/>
    </source>
</evidence>
<evidence type="ECO:0000313" key="8">
    <source>
        <dbReference type="EMBL" id="MCK7594533.1"/>
    </source>
</evidence>
<accession>A0ABT0GJ12</accession>
<keyword evidence="6" id="KW-0249">Electron transport</keyword>
<dbReference type="InterPro" id="IPR012257">
    <property type="entry name" value="Glc_ox_4Fe-4S"/>
</dbReference>
<proteinExistence type="predicted"/>
<evidence type="ECO:0000256" key="6">
    <source>
        <dbReference type="PIRNR" id="PIRNR000139"/>
    </source>
</evidence>
<dbReference type="Proteomes" id="UP001431449">
    <property type="component" value="Unassembled WGS sequence"/>
</dbReference>
<dbReference type="Pfam" id="PF02754">
    <property type="entry name" value="CCG"/>
    <property type="match status" value="2"/>
</dbReference>
<keyword evidence="2 6" id="KW-0479">Metal-binding</keyword>
<feature type="domain" description="4Fe-4S ferredoxin-type" evidence="7">
    <location>
        <begin position="9"/>
        <end position="40"/>
    </location>
</feature>
<dbReference type="InterPro" id="IPR017900">
    <property type="entry name" value="4Fe4S_Fe_S_CS"/>
</dbReference>
<reference evidence="8" key="1">
    <citation type="submission" date="2022-04" db="EMBL/GenBank/DDBJ databases">
        <title>Lysobacter sp. CAU 1642 isolated from sea sand.</title>
        <authorList>
            <person name="Kim W."/>
        </authorList>
    </citation>
    <scope>NUCLEOTIDE SEQUENCE</scope>
    <source>
        <strain evidence="8">CAU 1642</strain>
    </source>
</reference>
<evidence type="ECO:0000256" key="3">
    <source>
        <dbReference type="ARBA" id="ARBA00022737"/>
    </source>
</evidence>
<dbReference type="PROSITE" id="PS51379">
    <property type="entry name" value="4FE4S_FER_2"/>
    <property type="match status" value="2"/>
</dbReference>
<protein>
    <recommendedName>
        <fullName evidence="6">Glycolate oxidase iron-sulfur subunit</fullName>
        <ecNumber evidence="6">1.1.99.14</ecNumber>
    </recommendedName>
</protein>
<dbReference type="Pfam" id="PF13183">
    <property type="entry name" value="Fer4_8"/>
    <property type="match status" value="1"/>
</dbReference>
<comment type="cofactor">
    <cofactor evidence="6">
        <name>[4Fe-4S] cluster</name>
        <dbReference type="ChEBI" id="CHEBI:49883"/>
    </cofactor>
    <text evidence="6">Binds 2 [4Fe-4S] clusters.</text>
</comment>
<keyword evidence="5 6" id="KW-0411">Iron-sulfur</keyword>
<comment type="function">
    <text evidence="6">Component of a complex that catalyzes the oxidation of glycolate to glyoxylate.</text>
</comment>
<dbReference type="PROSITE" id="PS00198">
    <property type="entry name" value="4FE4S_FER_1"/>
    <property type="match status" value="2"/>
</dbReference>
<dbReference type="EC" id="1.1.99.14" evidence="6"/>
<dbReference type="PIRSF" id="PIRSF000139">
    <property type="entry name" value="Glc_ox_4Fe-4S"/>
    <property type="match status" value="1"/>
</dbReference>
<evidence type="ECO:0000256" key="4">
    <source>
        <dbReference type="ARBA" id="ARBA00023004"/>
    </source>
</evidence>
<comment type="catalytic activity">
    <reaction evidence="6">
        <text>glycolate + A = glyoxylate + AH2</text>
        <dbReference type="Rhea" id="RHEA:21264"/>
        <dbReference type="ChEBI" id="CHEBI:13193"/>
        <dbReference type="ChEBI" id="CHEBI:17499"/>
        <dbReference type="ChEBI" id="CHEBI:29805"/>
        <dbReference type="ChEBI" id="CHEBI:36655"/>
        <dbReference type="EC" id="1.1.99.14"/>
    </reaction>
</comment>
<name>A0ABT0GJ12_9GAMM</name>
<dbReference type="PANTHER" id="PTHR32479">
    <property type="entry name" value="GLYCOLATE OXIDASE IRON-SULFUR SUBUNIT"/>
    <property type="match status" value="1"/>
</dbReference>
<gene>
    <name evidence="8" type="ORF">M0G41_12730</name>
</gene>
<sequence length="385" mass="41623">MPPTASDRSALARLADACVQCGLCLPHCPTYQDARSEPESPRGRILLGRAIAEGRIAAAEADRDDALGHCLGCRACEAVCPAKVDYGRILHLTRSALRAEQPPRRWQRLLEWGVGRPRVLDAGFRLARWLRPLPWLRNRLPSIPRVRPLRPRAATGTPRGRLLLVQGCVAAHWERPAHAAALQLLSRLGWEVDVLEPGCCGALHRHAGNAGDAARLRERLATAIASRRCEAVLHAGGGCHEAIGEAAGQLPTHELSAFIAGDSRLPGLRLRSSSLRVALHVACTQRNVVRRADADQDLLLRIPGLRLCPPAPARCCGAAGVQSLQFPGQSSQRMKPISDWYRDAAPDLLLAGNLGCRLQLARGLGSGSGTLEVQHPLEFLVGHLE</sequence>
<comment type="caution">
    <text evidence="8">The sequence shown here is derived from an EMBL/GenBank/DDBJ whole genome shotgun (WGS) entry which is preliminary data.</text>
</comment>
<dbReference type="SUPFAM" id="SSF46548">
    <property type="entry name" value="alpha-helical ferredoxin"/>
    <property type="match status" value="1"/>
</dbReference>
<dbReference type="RefSeq" id="WP_248209993.1">
    <property type="nucleotide sequence ID" value="NZ_JALNMH010000010.1"/>
</dbReference>
<dbReference type="InterPro" id="IPR004017">
    <property type="entry name" value="Cys_rich_dom"/>
</dbReference>
<evidence type="ECO:0000259" key="7">
    <source>
        <dbReference type="PROSITE" id="PS51379"/>
    </source>
</evidence>
<evidence type="ECO:0000256" key="5">
    <source>
        <dbReference type="ARBA" id="ARBA00023014"/>
    </source>
</evidence>
<keyword evidence="9" id="KW-1185">Reference proteome</keyword>
<keyword evidence="1 6" id="KW-0004">4Fe-4S</keyword>
<keyword evidence="4 6" id="KW-0408">Iron</keyword>
<dbReference type="EMBL" id="JALNMH010000010">
    <property type="protein sequence ID" value="MCK7594533.1"/>
    <property type="molecule type" value="Genomic_DNA"/>
</dbReference>
<feature type="domain" description="4Fe-4S ferredoxin-type" evidence="7">
    <location>
        <begin position="59"/>
        <end position="84"/>
    </location>
</feature>
<dbReference type="Gene3D" id="1.10.1060.10">
    <property type="entry name" value="Alpha-helical ferredoxin"/>
    <property type="match status" value="1"/>
</dbReference>
<dbReference type="InterPro" id="IPR017896">
    <property type="entry name" value="4Fe4S_Fe-S-bd"/>
</dbReference>
<evidence type="ECO:0000313" key="9">
    <source>
        <dbReference type="Proteomes" id="UP001431449"/>
    </source>
</evidence>
<keyword evidence="3" id="KW-0677">Repeat</keyword>
<organism evidence="8 9">
    <name type="scientific">Pseudomarimonas salicorniae</name>
    <dbReference type="NCBI Taxonomy" id="2933270"/>
    <lineage>
        <taxon>Bacteria</taxon>
        <taxon>Pseudomonadati</taxon>
        <taxon>Pseudomonadota</taxon>
        <taxon>Gammaproteobacteria</taxon>
        <taxon>Lysobacterales</taxon>
        <taxon>Lysobacteraceae</taxon>
        <taxon>Pseudomarimonas</taxon>
    </lineage>
</organism>
<comment type="catalytic activity">
    <reaction evidence="6">
        <text>(R)-lactate + A = pyruvate + AH2</text>
        <dbReference type="Rhea" id="RHEA:15089"/>
        <dbReference type="ChEBI" id="CHEBI:13193"/>
        <dbReference type="ChEBI" id="CHEBI:15361"/>
        <dbReference type="ChEBI" id="CHEBI:16004"/>
        <dbReference type="ChEBI" id="CHEBI:17499"/>
    </reaction>
</comment>
<keyword evidence="6" id="KW-0813">Transport</keyword>